<reference evidence="1" key="1">
    <citation type="journal article" date="2021" name="Environ. Microbiol.">
        <title>Gene family expansions and transcriptome signatures uncover fungal adaptations to wood decay.</title>
        <authorList>
            <person name="Hage H."/>
            <person name="Miyauchi S."/>
            <person name="Viragh M."/>
            <person name="Drula E."/>
            <person name="Min B."/>
            <person name="Chaduli D."/>
            <person name="Navarro D."/>
            <person name="Favel A."/>
            <person name="Norest M."/>
            <person name="Lesage-Meessen L."/>
            <person name="Balint B."/>
            <person name="Merenyi Z."/>
            <person name="de Eugenio L."/>
            <person name="Morin E."/>
            <person name="Martinez A.T."/>
            <person name="Baldrian P."/>
            <person name="Stursova M."/>
            <person name="Martinez M.J."/>
            <person name="Novotny C."/>
            <person name="Magnuson J.K."/>
            <person name="Spatafora J.W."/>
            <person name="Maurice S."/>
            <person name="Pangilinan J."/>
            <person name="Andreopoulos W."/>
            <person name="LaButti K."/>
            <person name="Hundley H."/>
            <person name="Na H."/>
            <person name="Kuo A."/>
            <person name="Barry K."/>
            <person name="Lipzen A."/>
            <person name="Henrissat B."/>
            <person name="Riley R."/>
            <person name="Ahrendt S."/>
            <person name="Nagy L.G."/>
            <person name="Grigoriev I.V."/>
            <person name="Martin F."/>
            <person name="Rosso M.N."/>
        </authorList>
    </citation>
    <scope>NUCLEOTIDE SEQUENCE</scope>
    <source>
        <strain evidence="1">CBS 384.51</strain>
    </source>
</reference>
<gene>
    <name evidence="1" type="ORF">BDY19DRAFT_906708</name>
</gene>
<evidence type="ECO:0000313" key="2">
    <source>
        <dbReference type="Proteomes" id="UP001055072"/>
    </source>
</evidence>
<dbReference type="Proteomes" id="UP001055072">
    <property type="component" value="Unassembled WGS sequence"/>
</dbReference>
<protein>
    <submittedName>
        <fullName evidence="1">Uncharacterized protein</fullName>
    </submittedName>
</protein>
<evidence type="ECO:0000313" key="1">
    <source>
        <dbReference type="EMBL" id="KAI0088175.1"/>
    </source>
</evidence>
<accession>A0ACB8U1R4</accession>
<sequence>MMLAPIHSLTFTMLVALFFALNVESYLVPRRGGSRSLAAAADGTRQLTNGERFARGLPPNKPIRRRAHPCPITGVMEVKLANGQSGYWDAATSTEGASTGNIGLTTNPDRLAGVYQFDPCGSNPGNVKCLNCNTHQDFSLAGITLTSRDNAEITSGSGSGYIQLTSSTVPGSTPQFVPSAQSSSGEYPTESTVWFYDGATSILTPQWVNPSGSNTGIITAAVNVSISLAIEPENNINHFVVQYPVDSAKSGVSGEDSGNGVHSAVVTLKIVPQQH</sequence>
<organism evidence="1 2">
    <name type="scientific">Irpex rosettiformis</name>
    <dbReference type="NCBI Taxonomy" id="378272"/>
    <lineage>
        <taxon>Eukaryota</taxon>
        <taxon>Fungi</taxon>
        <taxon>Dikarya</taxon>
        <taxon>Basidiomycota</taxon>
        <taxon>Agaricomycotina</taxon>
        <taxon>Agaricomycetes</taxon>
        <taxon>Polyporales</taxon>
        <taxon>Irpicaceae</taxon>
        <taxon>Irpex</taxon>
    </lineage>
</organism>
<proteinExistence type="predicted"/>
<comment type="caution">
    <text evidence="1">The sequence shown here is derived from an EMBL/GenBank/DDBJ whole genome shotgun (WGS) entry which is preliminary data.</text>
</comment>
<name>A0ACB8U1R4_9APHY</name>
<keyword evidence="2" id="KW-1185">Reference proteome</keyword>
<dbReference type="EMBL" id="MU274914">
    <property type="protein sequence ID" value="KAI0088175.1"/>
    <property type="molecule type" value="Genomic_DNA"/>
</dbReference>